<keyword evidence="1 3" id="KW-0963">Cytoplasm</keyword>
<sequence length="150" mass="17027">MTLEDKIEQLLKPTVESMGFDFWGCEYLPAGQHSTLRIYIDKPSGVTVDDCGKVSRQVSAIMDVEDPISNAYMLEISSPGMDRPLMKPEQFQAYVNAVVQVRTSMDVMGRKRFKGKMVRVEQDGIEVEVDNEIYPIPFNMIEKANVVPEF</sequence>
<evidence type="ECO:0000256" key="3">
    <source>
        <dbReference type="HAMAP-Rule" id="MF_01077"/>
    </source>
</evidence>
<comment type="function">
    <text evidence="3">Required for maturation of 30S ribosomal subunits.</text>
</comment>
<protein>
    <recommendedName>
        <fullName evidence="3">Ribosome maturation factor RimP</fullName>
    </recommendedName>
</protein>
<dbReference type="GO" id="GO:0005829">
    <property type="term" value="C:cytosol"/>
    <property type="evidence" value="ECO:0007669"/>
    <property type="project" value="TreeGrafter"/>
</dbReference>
<dbReference type="InterPro" id="IPR003728">
    <property type="entry name" value="Ribosome_maturation_RimP"/>
</dbReference>
<feature type="domain" description="Ribosome maturation factor RimP N-terminal" evidence="4">
    <location>
        <begin position="10"/>
        <end position="82"/>
    </location>
</feature>
<dbReference type="InterPro" id="IPR036847">
    <property type="entry name" value="RimP_C_sf"/>
</dbReference>
<organism evidence="6 7">
    <name type="scientific">Hydrogenovibrio marinus</name>
    <dbReference type="NCBI Taxonomy" id="28885"/>
    <lineage>
        <taxon>Bacteria</taxon>
        <taxon>Pseudomonadati</taxon>
        <taxon>Pseudomonadota</taxon>
        <taxon>Gammaproteobacteria</taxon>
        <taxon>Thiotrichales</taxon>
        <taxon>Piscirickettsiaceae</taxon>
        <taxon>Hydrogenovibrio</taxon>
    </lineage>
</organism>
<dbReference type="GO" id="GO:0000028">
    <property type="term" value="P:ribosomal small subunit assembly"/>
    <property type="evidence" value="ECO:0007669"/>
    <property type="project" value="TreeGrafter"/>
</dbReference>
<dbReference type="NCBIfam" id="NF000927">
    <property type="entry name" value="PRK00092.1-1"/>
    <property type="match status" value="1"/>
</dbReference>
<keyword evidence="7" id="KW-1185">Reference proteome</keyword>
<dbReference type="RefSeq" id="WP_029908815.1">
    <property type="nucleotide sequence ID" value="NZ_AP020335.1"/>
</dbReference>
<dbReference type="Proteomes" id="UP000027341">
    <property type="component" value="Unassembled WGS sequence"/>
</dbReference>
<dbReference type="PANTHER" id="PTHR33867">
    <property type="entry name" value="RIBOSOME MATURATION FACTOR RIMP"/>
    <property type="match status" value="1"/>
</dbReference>
<dbReference type="FunFam" id="3.30.300.70:FF:000001">
    <property type="entry name" value="Ribosome maturation factor RimP"/>
    <property type="match status" value="1"/>
</dbReference>
<comment type="similarity">
    <text evidence="3">Belongs to the RimP family.</text>
</comment>
<dbReference type="Pfam" id="PF17384">
    <property type="entry name" value="DUF150_C"/>
    <property type="match status" value="1"/>
</dbReference>
<dbReference type="InterPro" id="IPR028989">
    <property type="entry name" value="RimP_N"/>
</dbReference>
<dbReference type="InterPro" id="IPR028998">
    <property type="entry name" value="RimP_C"/>
</dbReference>
<name>A0A066ZS14_HYDMR</name>
<comment type="subcellular location">
    <subcellularLocation>
        <location evidence="3">Cytoplasm</location>
    </subcellularLocation>
</comment>
<comment type="caution">
    <text evidence="6">The sequence shown here is derived from an EMBL/GenBank/DDBJ whole genome shotgun (WGS) entry which is preliminary data.</text>
</comment>
<dbReference type="PANTHER" id="PTHR33867:SF1">
    <property type="entry name" value="RIBOSOME MATURATION FACTOR RIMP"/>
    <property type="match status" value="1"/>
</dbReference>
<dbReference type="SUPFAM" id="SSF74942">
    <property type="entry name" value="YhbC-like, C-terminal domain"/>
    <property type="match status" value="1"/>
</dbReference>
<dbReference type="STRING" id="28885.EI16_01795"/>
<dbReference type="Pfam" id="PF02576">
    <property type="entry name" value="RimP_N"/>
    <property type="match status" value="1"/>
</dbReference>
<dbReference type="EMBL" id="JMIU01000001">
    <property type="protein sequence ID" value="KDN95069.1"/>
    <property type="molecule type" value="Genomic_DNA"/>
</dbReference>
<evidence type="ECO:0000259" key="5">
    <source>
        <dbReference type="Pfam" id="PF17384"/>
    </source>
</evidence>
<accession>A0A066ZS14</accession>
<gene>
    <name evidence="3" type="primary">rimP</name>
    <name evidence="6" type="ORF">EI16_01795</name>
</gene>
<dbReference type="Gene3D" id="3.30.300.70">
    <property type="entry name" value="RimP-like superfamily, N-terminal"/>
    <property type="match status" value="1"/>
</dbReference>
<evidence type="ECO:0000256" key="1">
    <source>
        <dbReference type="ARBA" id="ARBA00022490"/>
    </source>
</evidence>
<dbReference type="AlphaFoldDB" id="A0A066ZS14"/>
<dbReference type="GO" id="GO:0006412">
    <property type="term" value="P:translation"/>
    <property type="evidence" value="ECO:0007669"/>
    <property type="project" value="TreeGrafter"/>
</dbReference>
<reference evidence="6 7" key="1">
    <citation type="submission" date="2014-04" db="EMBL/GenBank/DDBJ databases">
        <title>Draft genome sequence of Hydrogenovibrio marinus MH-110, a model organism for aerobic H2 metabolism.</title>
        <authorList>
            <person name="Cha H.J."/>
            <person name="Jo B.H."/>
            <person name="Hwang B.H."/>
        </authorList>
    </citation>
    <scope>NUCLEOTIDE SEQUENCE [LARGE SCALE GENOMIC DNA]</scope>
    <source>
        <strain evidence="6 7">MH-110</strain>
    </source>
</reference>
<dbReference type="CDD" id="cd01734">
    <property type="entry name" value="YlxS_C"/>
    <property type="match status" value="1"/>
</dbReference>
<dbReference type="Gene3D" id="2.30.30.180">
    <property type="entry name" value="Ribosome maturation factor RimP, C-terminal domain"/>
    <property type="match status" value="1"/>
</dbReference>
<feature type="domain" description="Ribosome maturation factor RimP C-terminal" evidence="5">
    <location>
        <begin position="85"/>
        <end position="150"/>
    </location>
</feature>
<dbReference type="InterPro" id="IPR035956">
    <property type="entry name" value="RimP_N_sf"/>
</dbReference>
<evidence type="ECO:0000313" key="6">
    <source>
        <dbReference type="EMBL" id="KDN95069.1"/>
    </source>
</evidence>
<proteinExistence type="inferred from homology"/>
<evidence type="ECO:0000259" key="4">
    <source>
        <dbReference type="Pfam" id="PF02576"/>
    </source>
</evidence>
<evidence type="ECO:0000313" key="7">
    <source>
        <dbReference type="Proteomes" id="UP000027341"/>
    </source>
</evidence>
<dbReference type="SUPFAM" id="SSF75420">
    <property type="entry name" value="YhbC-like, N-terminal domain"/>
    <property type="match status" value="1"/>
</dbReference>
<evidence type="ECO:0000256" key="2">
    <source>
        <dbReference type="ARBA" id="ARBA00022517"/>
    </source>
</evidence>
<dbReference type="HAMAP" id="MF_01077">
    <property type="entry name" value="RimP"/>
    <property type="match status" value="1"/>
</dbReference>
<keyword evidence="2 3" id="KW-0690">Ribosome biogenesis</keyword>